<evidence type="ECO:0000313" key="1">
    <source>
        <dbReference type="EMBL" id="WAP69589.1"/>
    </source>
</evidence>
<dbReference type="Proteomes" id="UP001164020">
    <property type="component" value="Chromosome"/>
</dbReference>
<reference evidence="1" key="1">
    <citation type="submission" date="2022-12" db="EMBL/GenBank/DDBJ databases">
        <title>Jiella pelagia sp. nov., isolated from phosphonate enriched culture of Northwest Pacific surface seawater.</title>
        <authorList>
            <person name="Shin D.Y."/>
            <person name="Hwang C.Y."/>
        </authorList>
    </citation>
    <scope>NUCLEOTIDE SEQUENCE</scope>
    <source>
        <strain evidence="1">HL-NP1</strain>
    </source>
</reference>
<name>A0ABY7C3H4_9HYPH</name>
<proteinExistence type="predicted"/>
<gene>
    <name evidence="1" type="ORF">OH818_04980</name>
</gene>
<dbReference type="RefSeq" id="WP_268882026.1">
    <property type="nucleotide sequence ID" value="NZ_CP114029.1"/>
</dbReference>
<evidence type="ECO:0000313" key="2">
    <source>
        <dbReference type="Proteomes" id="UP001164020"/>
    </source>
</evidence>
<accession>A0ABY7C3H4</accession>
<dbReference type="EMBL" id="CP114029">
    <property type="protein sequence ID" value="WAP69589.1"/>
    <property type="molecule type" value="Genomic_DNA"/>
</dbReference>
<sequence>MQSLLPYFRFRSRPFRPLSSTIFGGLAAVLVAMPISLAMSQTAPKSEERLTAEPDALSESSIATTERDAWRRITAPLAPTRLSLVLAPSAVDPGETVFIDVYLQPEGDGTTNAGSEADGTARLTDADRSRLAGTVAFTEADAIGEEEYFVVNVPPGMRFETGAAIVTLTLSGASSPLENSAVELRQANLLR</sequence>
<protein>
    <submittedName>
        <fullName evidence="1">Uncharacterized protein</fullName>
    </submittedName>
</protein>
<keyword evidence="2" id="KW-1185">Reference proteome</keyword>
<organism evidence="1 2">
    <name type="scientific">Jiella pelagia</name>
    <dbReference type="NCBI Taxonomy" id="2986949"/>
    <lineage>
        <taxon>Bacteria</taxon>
        <taxon>Pseudomonadati</taxon>
        <taxon>Pseudomonadota</taxon>
        <taxon>Alphaproteobacteria</taxon>
        <taxon>Hyphomicrobiales</taxon>
        <taxon>Aurantimonadaceae</taxon>
        <taxon>Jiella</taxon>
    </lineage>
</organism>